<evidence type="ECO:0000313" key="2">
    <source>
        <dbReference type="Proteomes" id="UP000290637"/>
    </source>
</evidence>
<dbReference type="KEGG" id="plue:EWM63_04390"/>
<dbReference type="AlphaFoldDB" id="A0A4P6KUK2"/>
<accession>A0A4P6KUK2</accession>
<organism evidence="1 2">
    <name type="scientific">Pseudoduganella lutea</name>
    <dbReference type="NCBI Taxonomy" id="321985"/>
    <lineage>
        <taxon>Bacteria</taxon>
        <taxon>Pseudomonadati</taxon>
        <taxon>Pseudomonadota</taxon>
        <taxon>Betaproteobacteria</taxon>
        <taxon>Burkholderiales</taxon>
        <taxon>Oxalobacteraceae</taxon>
        <taxon>Telluria group</taxon>
        <taxon>Pseudoduganella</taxon>
    </lineage>
</organism>
<dbReference type="EMBL" id="CP035913">
    <property type="protein sequence ID" value="QBE62315.1"/>
    <property type="molecule type" value="Genomic_DNA"/>
</dbReference>
<protein>
    <submittedName>
        <fullName evidence="1">Uncharacterized protein</fullName>
    </submittedName>
</protein>
<keyword evidence="2" id="KW-1185">Reference proteome</keyword>
<name>A0A4P6KUK2_9BURK</name>
<dbReference type="Proteomes" id="UP000290637">
    <property type="component" value="Chromosome"/>
</dbReference>
<gene>
    <name evidence="1" type="ORF">EWM63_04390</name>
</gene>
<evidence type="ECO:0000313" key="1">
    <source>
        <dbReference type="EMBL" id="QBE62315.1"/>
    </source>
</evidence>
<proteinExistence type="predicted"/>
<sequence length="135" mass="14943">MRGRAASRRGGAGRRGARACRCRGVGWRRRRIGRWRRHGIGRCRSRRCRFGRCRCRGRRRRGIGCRHRVLGLVASGKAQGRDGCQQDGVFHGVSSLRVGPACTLNNRSSPICSRAHIQRRSGGCKTTAATENSSS</sequence>
<reference evidence="1 2" key="1">
    <citation type="submission" date="2019-02" db="EMBL/GenBank/DDBJ databases">
        <title>Draft Genome Sequences of Six Type Strains of the Genus Massilia.</title>
        <authorList>
            <person name="Miess H."/>
            <person name="Frediansyhah A."/>
            <person name="Gross H."/>
        </authorList>
    </citation>
    <scope>NUCLEOTIDE SEQUENCE [LARGE SCALE GENOMIC DNA]</scope>
    <source>
        <strain evidence="1 2">DSM 17473</strain>
    </source>
</reference>